<keyword evidence="1" id="KW-0812">Transmembrane</keyword>
<evidence type="ECO:0000256" key="1">
    <source>
        <dbReference type="SAM" id="Phobius"/>
    </source>
</evidence>
<feature type="transmembrane region" description="Helical" evidence="1">
    <location>
        <begin position="138"/>
        <end position="158"/>
    </location>
</feature>
<sequence>MVMKRNKNEPGAHWSVKTCFWTALGIILLSAIIVILFVHKAVWVELETLALIIGIMTTFFYSYILYHGVRFLDGERITFRRVMDRPLEPENDVVSTESFGYFTSNLSDEGLIGILFGLILDILTCFMLASILSVLMWFGVNLIAVSIFIVATPLYYIFSQSLRFVMRHVEECRGNFVKSVQYGLGYALLKTATLCLIVFVSHDLAKVIKRLVLGG</sequence>
<keyword evidence="3" id="KW-1185">Reference proteome</keyword>
<dbReference type="Proteomes" id="UP000032430">
    <property type="component" value="Chromosome I"/>
</dbReference>
<dbReference type="OrthoDB" id="894188at2"/>
<feature type="transmembrane region" description="Helical" evidence="1">
    <location>
        <begin position="48"/>
        <end position="66"/>
    </location>
</feature>
<evidence type="ECO:0000313" key="2">
    <source>
        <dbReference type="EMBL" id="CEG57245.1"/>
    </source>
</evidence>
<evidence type="ECO:0000313" key="3">
    <source>
        <dbReference type="Proteomes" id="UP000032430"/>
    </source>
</evidence>
<feature type="transmembrane region" description="Helical" evidence="1">
    <location>
        <begin position="20"/>
        <end position="42"/>
    </location>
</feature>
<accession>A0A098G6X4</accession>
<dbReference type="EMBL" id="LN614827">
    <property type="protein sequence ID" value="CEG57245.1"/>
    <property type="molecule type" value="Genomic_DNA"/>
</dbReference>
<proteinExistence type="predicted"/>
<feature type="transmembrane region" description="Helical" evidence="1">
    <location>
        <begin position="111"/>
        <end position="132"/>
    </location>
</feature>
<name>A0A098G6X4_9GAMM</name>
<gene>
    <name evidence="2" type="ORF">LFA_1848</name>
</gene>
<reference evidence="3" key="1">
    <citation type="submission" date="2014-09" db="EMBL/GenBank/DDBJ databases">
        <authorList>
            <person name="Gomez-Valero L."/>
        </authorList>
    </citation>
    <scope>NUCLEOTIDE SEQUENCE [LARGE SCALE GENOMIC DNA]</scope>
    <source>
        <strain evidence="3">ATCC700992</strain>
    </source>
</reference>
<dbReference type="HOGENOM" id="CLU_1281882_0_0_6"/>
<keyword evidence="1" id="KW-0472">Membrane</keyword>
<protein>
    <submittedName>
        <fullName evidence="2">Uncharacterized protein</fullName>
    </submittedName>
</protein>
<organism evidence="2 3">
    <name type="scientific">Legionella fallonii LLAP-10</name>
    <dbReference type="NCBI Taxonomy" id="1212491"/>
    <lineage>
        <taxon>Bacteria</taxon>
        <taxon>Pseudomonadati</taxon>
        <taxon>Pseudomonadota</taxon>
        <taxon>Gammaproteobacteria</taxon>
        <taxon>Legionellales</taxon>
        <taxon>Legionellaceae</taxon>
        <taxon>Legionella</taxon>
    </lineage>
</organism>
<dbReference type="RefSeq" id="WP_045095776.1">
    <property type="nucleotide sequence ID" value="NZ_LN614827.1"/>
</dbReference>
<dbReference type="KEGG" id="lfa:LFA_1848"/>
<keyword evidence="1" id="KW-1133">Transmembrane helix</keyword>
<dbReference type="AlphaFoldDB" id="A0A098G6X4"/>